<dbReference type="Pfam" id="PF16415">
    <property type="entry name" value="CNOT1_CAF1_bind"/>
    <property type="match status" value="1"/>
</dbReference>
<organism evidence="3 4">
    <name type="scientific">Entamoeba invadens IP1</name>
    <dbReference type="NCBI Taxonomy" id="370355"/>
    <lineage>
        <taxon>Eukaryota</taxon>
        <taxon>Amoebozoa</taxon>
        <taxon>Evosea</taxon>
        <taxon>Archamoebae</taxon>
        <taxon>Mastigamoebida</taxon>
        <taxon>Entamoebidae</taxon>
        <taxon>Entamoeba</taxon>
    </lineage>
</organism>
<dbReference type="Gene3D" id="1.25.40.180">
    <property type="match status" value="1"/>
</dbReference>
<dbReference type="GeneID" id="14893933"/>
<dbReference type="Proteomes" id="UP000014680">
    <property type="component" value="Unassembled WGS sequence"/>
</dbReference>
<proteinExistence type="predicted"/>
<evidence type="ECO:0000313" key="3">
    <source>
        <dbReference type="EMBL" id="ELP94936.1"/>
    </source>
</evidence>
<dbReference type="PANTHER" id="PTHR13162:SF8">
    <property type="entry name" value="CCR4-NOT TRANSCRIPTION COMPLEX SUBUNIT 1"/>
    <property type="match status" value="1"/>
</dbReference>
<dbReference type="VEuPathDB" id="AmoebaDB:EIN_250300"/>
<dbReference type="GO" id="GO:0000932">
    <property type="term" value="C:P-body"/>
    <property type="evidence" value="ECO:0007669"/>
    <property type="project" value="TreeGrafter"/>
</dbReference>
<evidence type="ECO:0000259" key="2">
    <source>
        <dbReference type="Pfam" id="PF16417"/>
    </source>
</evidence>
<dbReference type="GO" id="GO:0000288">
    <property type="term" value="P:nuclear-transcribed mRNA catabolic process, deadenylation-dependent decay"/>
    <property type="evidence" value="ECO:0007669"/>
    <property type="project" value="TreeGrafter"/>
</dbReference>
<feature type="domain" description="CCR4-NOT transcription complex subunit 1 CAF1-binding" evidence="1">
    <location>
        <begin position="269"/>
        <end position="394"/>
    </location>
</feature>
<dbReference type="GO" id="GO:0060090">
    <property type="term" value="F:molecular adaptor activity"/>
    <property type="evidence" value="ECO:0007669"/>
    <property type="project" value="TreeGrafter"/>
</dbReference>
<dbReference type="InterPro" id="IPR032191">
    <property type="entry name" value="CNOT1_CAF1_bind"/>
</dbReference>
<dbReference type="OrthoDB" id="1933107at2759"/>
<dbReference type="GO" id="GO:0030015">
    <property type="term" value="C:CCR4-NOT core complex"/>
    <property type="evidence" value="ECO:0007669"/>
    <property type="project" value="InterPro"/>
</dbReference>
<dbReference type="RefSeq" id="XP_004261707.1">
    <property type="nucleotide sequence ID" value="XM_004261659.1"/>
</dbReference>
<dbReference type="EMBL" id="KB206169">
    <property type="protein sequence ID" value="ELP94936.1"/>
    <property type="molecule type" value="Genomic_DNA"/>
</dbReference>
<reference evidence="3 4" key="1">
    <citation type="submission" date="2012-10" db="EMBL/GenBank/DDBJ databases">
        <authorList>
            <person name="Zafar N."/>
            <person name="Inman J."/>
            <person name="Hall N."/>
            <person name="Lorenzi H."/>
            <person name="Caler E."/>
        </authorList>
    </citation>
    <scope>NUCLEOTIDE SEQUENCE [LARGE SCALE GENOMIC DNA]</scope>
    <source>
        <strain evidence="3 4">IP1</strain>
    </source>
</reference>
<dbReference type="Pfam" id="PF16417">
    <property type="entry name" value="CNOT1_TTP_bind"/>
    <property type="match status" value="1"/>
</dbReference>
<gene>
    <name evidence="3" type="ORF">EIN_250300</name>
</gene>
<dbReference type="Gene3D" id="1.25.40.840">
    <property type="entry name" value="CCR4-NOT transcription complex subunit 1 TTP binding domain"/>
    <property type="match status" value="1"/>
</dbReference>
<keyword evidence="4" id="KW-1185">Reference proteome</keyword>
<dbReference type="InterPro" id="IPR032193">
    <property type="entry name" value="CNOT1_TTP_bind"/>
</dbReference>
<dbReference type="GO" id="GO:0017148">
    <property type="term" value="P:negative regulation of translation"/>
    <property type="evidence" value="ECO:0007669"/>
    <property type="project" value="InterPro"/>
</dbReference>
<evidence type="ECO:0000259" key="1">
    <source>
        <dbReference type="Pfam" id="PF16415"/>
    </source>
</evidence>
<dbReference type="PANTHER" id="PTHR13162">
    <property type="entry name" value="CCR4-NOT TRANSCRIPTION COMPLEX"/>
    <property type="match status" value="1"/>
</dbReference>
<name>A0A0A1UEB6_ENTIV</name>
<sequence length="664" mass="75669">MEQSVSSRVNEMYRDFFYGKLSVEDFVTQTLVFKNSANPEENELMILIVKTVLDEFGRMNVFSKHDTAVQFGKLCGEMVRQRVVRNCALIHLLRTIYWASCEPPQSNFFCCGSTALAQFQERLHEWPSYCYLLKSKKNISTFDKNLYATIVDCANSKLPTVISLIHKLFNSIDFQMNLDVANISTIKELSRFIGENREKSPNELAKGAEDIFKRYLTQQNHKKKLFEIALFTAAIMDEGIQPRCIKVSLTMLGSVVAISFFTGEAIKIMKKLKVFDQQESYLFLSLGNFLGLLTLGLNKPIRSNQVQLRAILRDDTTPENIDVIVRFLAKVLKGGVESEVYNANNPFMVPLLQKICEFSLSEQFASLNSEEVRNVILMFKITPAEYLSHHLLNRENEEISRSLILIAKERSRCDGGVFAEFTQSKTVVPLSRLKQLLLSEKSLCFDSLSRGVDDPIPEILICDSFKEEHWKMMIDIFLDFSMQDISKAVSISLSLIMKIVGEIIQKDFCTETDITKIEEATGRVLTIAQKPLWSTCKNCVEAKLWKYISQFVFCSAKQQELNVVMDVIRETVMKGLNKYVDNAISIKMNEVKKVAKRYVSQFVMKMEESRRSVAGQDASDFIAEGYEYLEEGPDLPAEIKIAKGGVTQQQMEVYAGGVENNTYM</sequence>
<dbReference type="InterPro" id="IPR038535">
    <property type="entry name" value="CNOT1_TTP_bind_sf"/>
</dbReference>
<dbReference type="AlphaFoldDB" id="A0A0A1UEB6"/>
<feature type="domain" description="CCR4-NOT transcription complex subunit 1 TTP binding" evidence="2">
    <location>
        <begin position="2"/>
        <end position="157"/>
    </location>
</feature>
<evidence type="ECO:0000313" key="4">
    <source>
        <dbReference type="Proteomes" id="UP000014680"/>
    </source>
</evidence>
<dbReference type="KEGG" id="eiv:EIN_250300"/>
<protein>
    <submittedName>
        <fullName evidence="3">Uncharacterized protein</fullName>
    </submittedName>
</protein>
<dbReference type="InterPro" id="IPR040398">
    <property type="entry name" value="Not1"/>
</dbReference>
<accession>A0A0A1UEB6</accession>